<dbReference type="GO" id="GO:0008270">
    <property type="term" value="F:zinc ion binding"/>
    <property type="evidence" value="ECO:0007669"/>
    <property type="project" value="InterPro"/>
</dbReference>
<proteinExistence type="inferred from homology"/>
<evidence type="ECO:0000313" key="5">
    <source>
        <dbReference type="Proteomes" id="UP000247832"/>
    </source>
</evidence>
<dbReference type="EMBL" id="QJVD01000016">
    <property type="protein sequence ID" value="PYI66269.1"/>
    <property type="molecule type" value="Genomic_DNA"/>
</dbReference>
<feature type="region of interest" description="Disordered" evidence="2">
    <location>
        <begin position="424"/>
        <end position="463"/>
    </location>
</feature>
<accession>A0A2V5L4J6</accession>
<feature type="compositionally biased region" description="Low complexity" evidence="2">
    <location>
        <begin position="117"/>
        <end position="128"/>
    </location>
</feature>
<feature type="region of interest" description="Disordered" evidence="2">
    <location>
        <begin position="560"/>
        <end position="582"/>
    </location>
</feature>
<dbReference type="InterPro" id="IPR002711">
    <property type="entry name" value="HNH"/>
</dbReference>
<dbReference type="GO" id="GO:0003676">
    <property type="term" value="F:nucleic acid binding"/>
    <property type="evidence" value="ECO:0007669"/>
    <property type="project" value="InterPro"/>
</dbReference>
<feature type="domain" description="HNH nuclease" evidence="3">
    <location>
        <begin position="683"/>
        <end position="735"/>
    </location>
</feature>
<name>A0A2V5L4J6_9MICC</name>
<feature type="region of interest" description="Disordered" evidence="2">
    <location>
        <begin position="117"/>
        <end position="139"/>
    </location>
</feature>
<feature type="compositionally biased region" description="Pro residues" evidence="2">
    <location>
        <begin position="427"/>
        <end position="441"/>
    </location>
</feature>
<dbReference type="SMART" id="SM00507">
    <property type="entry name" value="HNHc"/>
    <property type="match status" value="1"/>
</dbReference>
<dbReference type="InterPro" id="IPR003615">
    <property type="entry name" value="HNH_nuc"/>
</dbReference>
<dbReference type="AlphaFoldDB" id="A0A2V5L4J6"/>
<dbReference type="CDD" id="cd00085">
    <property type="entry name" value="HNHc"/>
    <property type="match status" value="1"/>
</dbReference>
<dbReference type="Proteomes" id="UP000247832">
    <property type="component" value="Unassembled WGS sequence"/>
</dbReference>
<comment type="similarity">
    <text evidence="1">Belongs to the Rv1128c/1148c/1588c/1702c/1945/3466 family.</text>
</comment>
<dbReference type="Pfam" id="PF01844">
    <property type="entry name" value="HNH"/>
    <property type="match status" value="1"/>
</dbReference>
<reference evidence="4 5" key="1">
    <citation type="submission" date="2018-05" db="EMBL/GenBank/DDBJ databases">
        <title>Genetic diversity of glacier-inhabiting Cryobacterium bacteria in China and description of Cryobacterium mengkeensis sp. nov. and Arthrobacter glacialis sp. nov.</title>
        <authorList>
            <person name="Liu Q."/>
            <person name="Xin Y.-H."/>
        </authorList>
    </citation>
    <scope>NUCLEOTIDE SEQUENCE [LARGE SCALE GENOMIC DNA]</scope>
    <source>
        <strain evidence="4 5">LI2</strain>
    </source>
</reference>
<organism evidence="4 5">
    <name type="scientific">Arthrobacter livingstonensis</name>
    <dbReference type="NCBI Taxonomy" id="670078"/>
    <lineage>
        <taxon>Bacteria</taxon>
        <taxon>Bacillati</taxon>
        <taxon>Actinomycetota</taxon>
        <taxon>Actinomycetes</taxon>
        <taxon>Micrococcales</taxon>
        <taxon>Micrococcaceae</taxon>
        <taxon>Arthrobacter</taxon>
    </lineage>
</organism>
<evidence type="ECO:0000259" key="3">
    <source>
        <dbReference type="SMART" id="SM00507"/>
    </source>
</evidence>
<dbReference type="GO" id="GO:0004519">
    <property type="term" value="F:endonuclease activity"/>
    <property type="evidence" value="ECO:0007669"/>
    <property type="project" value="InterPro"/>
</dbReference>
<dbReference type="Gene3D" id="1.10.30.50">
    <property type="match status" value="1"/>
</dbReference>
<dbReference type="Pfam" id="PF02720">
    <property type="entry name" value="DUF222"/>
    <property type="match status" value="2"/>
</dbReference>
<dbReference type="InterPro" id="IPR003870">
    <property type="entry name" value="DUF222"/>
</dbReference>
<keyword evidence="5" id="KW-1185">Reference proteome</keyword>
<comment type="caution">
    <text evidence="4">The sequence shown here is derived from an EMBL/GenBank/DDBJ whole genome shotgun (WGS) entry which is preliminary data.</text>
</comment>
<gene>
    <name evidence="4" type="ORF">CVV68_14670</name>
</gene>
<protein>
    <recommendedName>
        <fullName evidence="3">HNH nuclease domain-containing protein</fullName>
    </recommendedName>
</protein>
<evidence type="ECO:0000256" key="1">
    <source>
        <dbReference type="ARBA" id="ARBA00023450"/>
    </source>
</evidence>
<evidence type="ECO:0000313" key="4">
    <source>
        <dbReference type="EMBL" id="PYI66269.1"/>
    </source>
</evidence>
<sequence length="779" mass="83145">MISTAQSCWVEWAAMASEIPREDFAWPDRPVNGHGRRPGMHLLGWLPPQRIYVLVFSTFSVPSRRMSVVSGKILGMEDKARQPGKTGNHTGRGTAGEHVHQILHLAAALTIATRAAAARPADGHPQAAPASDFAGTDQGTGQGLVGAPLGLDLEALADAQLTDWAQDLEALSHVMEALQVQVAAALAGRVRAGRFDAEGVKQPADLFSATLKLSRAESARRLRLAEHFMPTTNALTLVTTPPAQPVAASAFFAGNLSAEQAHTVSRFTEEAQHLVEAGQIEPELAAELERTLTRHARDMDPDSLARIGTRAVNVLDPDGQQPSEGELRVKQGLVFRRPRRGLVGFNGYLTIAQYEMWRTAIESALNPHAHNDINTVNADADPLNPADSLRPDPEPGSTSSPRTDPADVIPGQTEFLDLLRNATTPAPAAPEPATTPAPAAPEPATSGTGSGRAGPGRPFAWSADVAGGTAAWPPTQGPIPDWAQAPLPPTKAEDNGWIPLPDTGTDDGWVTPNQSQDSHGWSLPGIHNPGAGIGAGGAALGTEPWPHMVDGMSVSEPGTDEDIPGLNPIDPASTDAATQDTRSRAQRLLDASIDCIKLAARKGLLPMNGGLKTQLFIGTTKADLQRCTKDGRPGGIAFLPYSGPQPLVLFAPDLCDADVTTMVLGDGHDILNVGRTQRLFTFAQRKILTARDIGCAFPDCTRPAYWTEAHHIIPWQDGGKTNIGNGVIACSYHHHLLHDTDWTVKLVHGIPLFTPPYKIDPAQRPRRNTYHHGLPRDTD</sequence>
<feature type="region of interest" description="Disordered" evidence="2">
    <location>
        <begin position="372"/>
        <end position="409"/>
    </location>
</feature>
<dbReference type="OrthoDB" id="4898965at2"/>
<evidence type="ECO:0000256" key="2">
    <source>
        <dbReference type="SAM" id="MobiDB-lite"/>
    </source>
</evidence>